<keyword evidence="4" id="KW-0808">Transferase</keyword>
<evidence type="ECO:0000313" key="12">
    <source>
        <dbReference type="EMBL" id="JAC87803.1"/>
    </source>
</evidence>
<dbReference type="PANTHER" id="PTHR11042:SF187">
    <property type="entry name" value="EUKARYOTIC TRANSLATION INITIATION FACTOR 2-ALPHA KINASE 2"/>
    <property type="match status" value="1"/>
</dbReference>
<evidence type="ECO:0000256" key="10">
    <source>
        <dbReference type="SAM" id="Coils"/>
    </source>
</evidence>
<dbReference type="Gene3D" id="1.10.510.10">
    <property type="entry name" value="Transferase(Phosphotransferase) domain 1"/>
    <property type="match status" value="1"/>
</dbReference>
<sequence>MRNEDSEFSSLRTVSSFDRGDNCTVAVGVNNQEIQNFSPSSLLVESLIEQLCKLMEKDPHSQKQLYITVCEKLHSMNLIGESYERDEFQFMRSHYQKALYRLLAIAKTTTVEKNALFPRWSGQLYLSCSGVLEWSRYCTEFEELEFIAKGGFGQVYKAKHRLDGEIYAVKKILLRYRSVNDFLQNLKEVKMLAKLNNTNIVSYKAAWLEPLDELQSLKENKRHEVPAILNGDNEEENDGSFDVVFEGSEKSVSIIDDSESMSHPTSDDGSFKLVDGIVCKKKFYQFSYSEKEFSLPKQSATLYIQMHLCERTLRHWLDQRNQIKNLEININQCIEIFKKIVKGVEYIHSQGIVHHDIKPSNIFVSSDLTEVQVGDFGLACCLLAHPPTSLSVIATHPQGQVGTRLYAAPEQLQGTCDPKSDVYSLGIVLLELIQPFNTDMERSKVIGELRSGRIQTELNMGYPELAKIMSATVKSIKQRPTSTELLKSIEDLQNIDTVKLVAEQSELIRQLRRESEAKDEEIAYLKKQLQELKQKENGLPLP</sequence>
<evidence type="ECO:0000256" key="4">
    <source>
        <dbReference type="ARBA" id="ARBA00022679"/>
    </source>
</evidence>
<protein>
    <recommendedName>
        <fullName evidence="1">non-specific serine/threonine protein kinase</fullName>
        <ecNumber evidence="1">2.7.11.1</ecNumber>
    </recommendedName>
    <alternativeName>
        <fullName evidence="9">Heme-regulated eukaryotic initiation factor eIF-2-alpha kinase</fullName>
    </alternativeName>
</protein>
<dbReference type="PROSITE" id="PS00108">
    <property type="entry name" value="PROTEIN_KINASE_ST"/>
    <property type="match status" value="1"/>
</dbReference>
<evidence type="ECO:0000256" key="9">
    <source>
        <dbReference type="ARBA" id="ARBA00042914"/>
    </source>
</evidence>
<dbReference type="SUPFAM" id="SSF56112">
    <property type="entry name" value="Protein kinase-like (PK-like)"/>
    <property type="match status" value="1"/>
</dbReference>
<dbReference type="EMBL" id="GBGD01001086">
    <property type="protein sequence ID" value="JAC87803.1"/>
    <property type="molecule type" value="mRNA"/>
</dbReference>
<dbReference type="PROSITE" id="PS50011">
    <property type="entry name" value="PROTEIN_KINASE_DOM"/>
    <property type="match status" value="1"/>
</dbReference>
<dbReference type="GO" id="GO:0005524">
    <property type="term" value="F:ATP binding"/>
    <property type="evidence" value="ECO:0007669"/>
    <property type="project" value="UniProtKB-KW"/>
</dbReference>
<dbReference type="InterPro" id="IPR054521">
    <property type="entry name" value="HRI2_3H"/>
</dbReference>
<organism evidence="12">
    <name type="scientific">Panstrongylus megistus</name>
    <dbReference type="NCBI Taxonomy" id="65343"/>
    <lineage>
        <taxon>Eukaryota</taxon>
        <taxon>Metazoa</taxon>
        <taxon>Ecdysozoa</taxon>
        <taxon>Arthropoda</taxon>
        <taxon>Hexapoda</taxon>
        <taxon>Insecta</taxon>
        <taxon>Pterygota</taxon>
        <taxon>Neoptera</taxon>
        <taxon>Paraneoptera</taxon>
        <taxon>Hemiptera</taxon>
        <taxon>Heteroptera</taxon>
        <taxon>Panheteroptera</taxon>
        <taxon>Cimicomorpha</taxon>
        <taxon>Reduviidae</taxon>
        <taxon>Triatominae</taxon>
        <taxon>Panstrongylus</taxon>
    </lineage>
</organism>
<evidence type="ECO:0000259" key="11">
    <source>
        <dbReference type="PROSITE" id="PS50011"/>
    </source>
</evidence>
<comment type="similarity">
    <text evidence="8">Belongs to the protein kinase superfamily. Ser/Thr protein kinase family. GCN2 subfamily.</text>
</comment>
<evidence type="ECO:0000256" key="7">
    <source>
        <dbReference type="ARBA" id="ARBA00022840"/>
    </source>
</evidence>
<keyword evidence="7" id="KW-0067">ATP-binding</keyword>
<dbReference type="Gene3D" id="3.30.200.20">
    <property type="entry name" value="Phosphorylase Kinase, domain 1"/>
    <property type="match status" value="1"/>
</dbReference>
<evidence type="ECO:0000256" key="2">
    <source>
        <dbReference type="ARBA" id="ARBA00022527"/>
    </source>
</evidence>
<dbReference type="InterPro" id="IPR050339">
    <property type="entry name" value="CC_SR_Kinase"/>
</dbReference>
<dbReference type="SMART" id="SM00220">
    <property type="entry name" value="S_TKc"/>
    <property type="match status" value="1"/>
</dbReference>
<proteinExistence type="evidence at transcript level"/>
<reference evidence="12" key="1">
    <citation type="journal article" date="2015" name="J. Med. Entomol.">
        <title>A Deep Insight Into the Sialotranscriptome of the Chagas Disease Vector, Panstrongylus megistus (Hemiptera: Heteroptera).</title>
        <authorList>
            <person name="Ribeiro J.M."/>
            <person name="Schwarz A."/>
            <person name="Francischetti I.M."/>
        </authorList>
    </citation>
    <scope>NUCLEOTIDE SEQUENCE</scope>
    <source>
        <tissue evidence="12">Salivary glands</tissue>
    </source>
</reference>
<dbReference type="InterPro" id="IPR000719">
    <property type="entry name" value="Prot_kinase_dom"/>
</dbReference>
<keyword evidence="6 12" id="KW-0418">Kinase</keyword>
<keyword evidence="3" id="KW-0597">Phosphoprotein</keyword>
<dbReference type="Pfam" id="PF22949">
    <property type="entry name" value="HRI2_3H"/>
    <property type="match status" value="1"/>
</dbReference>
<evidence type="ECO:0000256" key="3">
    <source>
        <dbReference type="ARBA" id="ARBA00022553"/>
    </source>
</evidence>
<keyword evidence="2" id="KW-0723">Serine/threonine-protein kinase</keyword>
<dbReference type="GO" id="GO:0003743">
    <property type="term" value="F:translation initiation factor activity"/>
    <property type="evidence" value="ECO:0007669"/>
    <property type="project" value="UniProtKB-KW"/>
</dbReference>
<evidence type="ECO:0000256" key="5">
    <source>
        <dbReference type="ARBA" id="ARBA00022741"/>
    </source>
</evidence>
<keyword evidence="12" id="KW-0396">Initiation factor</keyword>
<dbReference type="InterPro" id="IPR011009">
    <property type="entry name" value="Kinase-like_dom_sf"/>
</dbReference>
<name>A0A069DUK7_9HEMI</name>
<feature type="domain" description="Protein kinase" evidence="11">
    <location>
        <begin position="141"/>
        <end position="492"/>
    </location>
</feature>
<dbReference type="PANTHER" id="PTHR11042">
    <property type="entry name" value="EUKARYOTIC TRANSLATION INITIATION FACTOR 2-ALPHA KINASE EIF2-ALPHA KINASE -RELATED"/>
    <property type="match status" value="1"/>
</dbReference>
<dbReference type="InterPro" id="IPR008271">
    <property type="entry name" value="Ser/Thr_kinase_AS"/>
</dbReference>
<dbReference type="GO" id="GO:0005634">
    <property type="term" value="C:nucleus"/>
    <property type="evidence" value="ECO:0007669"/>
    <property type="project" value="TreeGrafter"/>
</dbReference>
<dbReference type="AlphaFoldDB" id="A0A069DUK7"/>
<evidence type="ECO:0000256" key="6">
    <source>
        <dbReference type="ARBA" id="ARBA00022777"/>
    </source>
</evidence>
<feature type="coiled-coil region" evidence="10">
    <location>
        <begin position="501"/>
        <end position="535"/>
    </location>
</feature>
<dbReference type="GO" id="GO:0004694">
    <property type="term" value="F:eukaryotic translation initiation factor 2alpha kinase activity"/>
    <property type="evidence" value="ECO:0007669"/>
    <property type="project" value="TreeGrafter"/>
</dbReference>
<evidence type="ECO:0000256" key="8">
    <source>
        <dbReference type="ARBA" id="ARBA00037982"/>
    </source>
</evidence>
<dbReference type="EC" id="2.7.11.1" evidence="1"/>
<dbReference type="Pfam" id="PF00069">
    <property type="entry name" value="Pkinase"/>
    <property type="match status" value="2"/>
</dbReference>
<keyword evidence="12" id="KW-0648">Protein biosynthesis</keyword>
<dbReference type="GO" id="GO:0005737">
    <property type="term" value="C:cytoplasm"/>
    <property type="evidence" value="ECO:0007669"/>
    <property type="project" value="TreeGrafter"/>
</dbReference>
<accession>A0A069DUK7</accession>
<evidence type="ECO:0000256" key="1">
    <source>
        <dbReference type="ARBA" id="ARBA00012513"/>
    </source>
</evidence>
<keyword evidence="10" id="KW-0175">Coiled coil</keyword>
<keyword evidence="5" id="KW-0547">Nucleotide-binding</keyword>